<evidence type="ECO:0000313" key="6">
    <source>
        <dbReference type="EMBL" id="MBD9363616.1"/>
    </source>
</evidence>
<dbReference type="RefSeq" id="WP_192396272.1">
    <property type="nucleotide sequence ID" value="NZ_CAJHIU010000003.1"/>
</dbReference>
<dbReference type="Proteomes" id="UP000641152">
    <property type="component" value="Unassembled WGS sequence"/>
</dbReference>
<dbReference type="InterPro" id="IPR039420">
    <property type="entry name" value="WalR-like"/>
</dbReference>
<gene>
    <name evidence="6" type="ORF">EBB_24640</name>
</gene>
<dbReference type="InterPro" id="IPR036388">
    <property type="entry name" value="WH-like_DNA-bd_sf"/>
</dbReference>
<dbReference type="Pfam" id="PF00486">
    <property type="entry name" value="Trans_reg_C"/>
    <property type="match status" value="1"/>
</dbReference>
<keyword evidence="7" id="KW-1185">Reference proteome</keyword>
<dbReference type="Gene3D" id="1.10.10.10">
    <property type="entry name" value="Winged helix-like DNA-binding domain superfamily/Winged helix DNA-binding domain"/>
    <property type="match status" value="1"/>
</dbReference>
<evidence type="ECO:0000256" key="3">
    <source>
        <dbReference type="PROSITE-ProRule" id="PRU01091"/>
    </source>
</evidence>
<name>A0ABR9DKH2_9GAMM</name>
<dbReference type="SMART" id="SM00448">
    <property type="entry name" value="REC"/>
    <property type="match status" value="1"/>
</dbReference>
<keyword evidence="1 3" id="KW-0238">DNA-binding</keyword>
<dbReference type="InterPro" id="IPR011006">
    <property type="entry name" value="CheY-like_superfamily"/>
</dbReference>
<feature type="domain" description="Response regulatory" evidence="4">
    <location>
        <begin position="6"/>
        <end position="119"/>
    </location>
</feature>
<organism evidence="6 7">
    <name type="scientific">Methylomonas fluvii</name>
    <dbReference type="NCBI Taxonomy" id="1854564"/>
    <lineage>
        <taxon>Bacteria</taxon>
        <taxon>Pseudomonadati</taxon>
        <taxon>Pseudomonadota</taxon>
        <taxon>Gammaproteobacteria</taxon>
        <taxon>Methylococcales</taxon>
        <taxon>Methylococcaceae</taxon>
        <taxon>Methylomonas</taxon>
    </lineage>
</organism>
<dbReference type="Pfam" id="PF00072">
    <property type="entry name" value="Response_reg"/>
    <property type="match status" value="1"/>
</dbReference>
<dbReference type="InterPro" id="IPR001867">
    <property type="entry name" value="OmpR/PhoB-type_DNA-bd"/>
</dbReference>
<dbReference type="PANTHER" id="PTHR48111">
    <property type="entry name" value="REGULATOR OF RPOS"/>
    <property type="match status" value="1"/>
</dbReference>
<dbReference type="SUPFAM" id="SSF46894">
    <property type="entry name" value="C-terminal effector domain of the bipartite response regulators"/>
    <property type="match status" value="1"/>
</dbReference>
<evidence type="ECO:0000256" key="2">
    <source>
        <dbReference type="PROSITE-ProRule" id="PRU00169"/>
    </source>
</evidence>
<evidence type="ECO:0000259" key="5">
    <source>
        <dbReference type="PROSITE" id="PS51755"/>
    </source>
</evidence>
<dbReference type="CDD" id="cd00383">
    <property type="entry name" value="trans_reg_C"/>
    <property type="match status" value="1"/>
</dbReference>
<reference evidence="6 7" key="1">
    <citation type="submission" date="2020-09" db="EMBL/GenBank/DDBJ databases">
        <title>Methylomonas albis sp. nov. and Methylomonas fluvii sp. nov.: Two cold-adapted methanotrophs from the River Elbe and an amended description of Methylovulum psychrotolerans strain Eb1.</title>
        <authorList>
            <person name="Bussmann I.K."/>
            <person name="Klings K.-W."/>
            <person name="Warnstedt J."/>
            <person name="Hoppert M."/>
            <person name="Saborowski A."/>
            <person name="Horn F."/>
            <person name="Liebner S."/>
        </authorList>
    </citation>
    <scope>NUCLEOTIDE SEQUENCE [LARGE SCALE GENOMIC DNA]</scope>
    <source>
        <strain evidence="6 7">EbB</strain>
    </source>
</reference>
<keyword evidence="2" id="KW-0597">Phosphoprotein</keyword>
<evidence type="ECO:0000259" key="4">
    <source>
        <dbReference type="PROSITE" id="PS50110"/>
    </source>
</evidence>
<dbReference type="Gene3D" id="3.40.50.2300">
    <property type="match status" value="1"/>
</dbReference>
<comment type="caution">
    <text evidence="6">The sequence shown here is derived from an EMBL/GenBank/DDBJ whole genome shotgun (WGS) entry which is preliminary data.</text>
</comment>
<dbReference type="InterPro" id="IPR016032">
    <property type="entry name" value="Sig_transdc_resp-reg_C-effctor"/>
</dbReference>
<protein>
    <submittedName>
        <fullName evidence="6">Response regulator</fullName>
    </submittedName>
</protein>
<evidence type="ECO:0000313" key="7">
    <source>
        <dbReference type="Proteomes" id="UP000641152"/>
    </source>
</evidence>
<dbReference type="EMBL" id="JACXST010000003">
    <property type="protein sequence ID" value="MBD9363616.1"/>
    <property type="molecule type" value="Genomic_DNA"/>
</dbReference>
<dbReference type="Gene3D" id="6.10.250.690">
    <property type="match status" value="1"/>
</dbReference>
<dbReference type="PROSITE" id="PS51755">
    <property type="entry name" value="OMPR_PHOB"/>
    <property type="match status" value="1"/>
</dbReference>
<dbReference type="PROSITE" id="PS50110">
    <property type="entry name" value="RESPONSE_REGULATORY"/>
    <property type="match status" value="1"/>
</dbReference>
<evidence type="ECO:0000256" key="1">
    <source>
        <dbReference type="ARBA" id="ARBA00023125"/>
    </source>
</evidence>
<dbReference type="InterPro" id="IPR001789">
    <property type="entry name" value="Sig_transdc_resp-reg_receiver"/>
</dbReference>
<dbReference type="PANTHER" id="PTHR48111:SF6">
    <property type="entry name" value="TRANSCRIPTIONAL REGULATORY PROTEIN CREB"/>
    <property type="match status" value="1"/>
</dbReference>
<proteinExistence type="predicted"/>
<feature type="domain" description="OmpR/PhoB-type" evidence="5">
    <location>
        <begin position="166"/>
        <end position="267"/>
    </location>
</feature>
<dbReference type="SMART" id="SM00862">
    <property type="entry name" value="Trans_reg_C"/>
    <property type="match status" value="1"/>
</dbReference>
<feature type="DNA-binding region" description="OmpR/PhoB-type" evidence="3">
    <location>
        <begin position="166"/>
        <end position="267"/>
    </location>
</feature>
<dbReference type="SUPFAM" id="SSF52172">
    <property type="entry name" value="CheY-like"/>
    <property type="match status" value="1"/>
</dbReference>
<feature type="modified residue" description="4-aspartylphosphate" evidence="2">
    <location>
        <position position="55"/>
    </location>
</feature>
<sequence length="268" mass="29851">MTAAKRILIVEDEPTIADTLIYVLNSSGYQTEHVGLLQTALSRLQTDSFSLAILDVGLPDGNGFDLCRQIRRFSDIPVIFLTAHGDEIDRIVGLEIGADDYVTKPFSPREVAARVGVILRRLGTADVVNQALKFPGAVIPAEAGIQRDNWAPTYAGATIFEGRVNNKQTPAANTPFDLDSQAGRIRYCGHLLELTRYEFLLLKLLIENPERIFSREQLLARIWQDPGDVFDRTVDTHIKTLRAKLRLAAADQDPIRTHRGLGYSLQSR</sequence>
<accession>A0ABR9DKH2</accession>